<dbReference type="Pfam" id="PF00348">
    <property type="entry name" value="polyprenyl_synt"/>
    <property type="match status" value="1"/>
</dbReference>
<evidence type="ECO:0000256" key="2">
    <source>
        <dbReference type="ARBA" id="ARBA00022842"/>
    </source>
</evidence>
<dbReference type="Proteomes" id="UP000295674">
    <property type="component" value="Unassembled WGS sequence"/>
</dbReference>
<dbReference type="SUPFAM" id="SSF48576">
    <property type="entry name" value="Terpenoid synthases"/>
    <property type="match status" value="1"/>
</dbReference>
<dbReference type="EMBL" id="SMKS01000043">
    <property type="protein sequence ID" value="TDD02988.1"/>
    <property type="molecule type" value="Genomic_DNA"/>
</dbReference>
<dbReference type="GO" id="GO:0008299">
    <property type="term" value="P:isoprenoid biosynthetic process"/>
    <property type="evidence" value="ECO:0007669"/>
    <property type="project" value="InterPro"/>
</dbReference>
<comment type="caution">
    <text evidence="4">The sequence shown here is derived from an EMBL/GenBank/DDBJ whole genome shotgun (WGS) entry which is preliminary data.</text>
</comment>
<dbReference type="Gene3D" id="1.10.600.10">
    <property type="entry name" value="Farnesyl Diphosphate Synthase"/>
    <property type="match status" value="1"/>
</dbReference>
<keyword evidence="1" id="KW-0479">Metal-binding</keyword>
<sequence>MATSVVDSLRWSRELFDPAMRQAISGLPNEMRHVCGYHLGFWDERGEPGDEASGKAVRPALVLLSAEVVGGTATAAVPAAVAVELVHNFSLLHDDVLDRDAARRGRPTAWAAFGLGPAIMAGDALLSLAYRVLAGCGAEAVRVLHEATTALIEGETSDLAFENATNVAVSDVEDMARSKTGALIGAACELGALLGGASAEQRHDLKSFGEKLGLAFQHVDDLLGIWGDPAVTRKPVHADLRARKKSLPVVAALNSGTDAGQQLASLYSSQQELTDTEVEQLALLVEKAGGREWSRSEAEGLMSESLSAARRAEHRPGAAERIEEVAHLVVNREF</sequence>
<dbReference type="PROSITE" id="PS00723">
    <property type="entry name" value="POLYPRENYL_SYNTHASE_1"/>
    <property type="match status" value="1"/>
</dbReference>
<dbReference type="SFLD" id="SFLDS00005">
    <property type="entry name" value="Isoprenoid_Synthase_Type_I"/>
    <property type="match status" value="1"/>
</dbReference>
<dbReference type="InterPro" id="IPR000092">
    <property type="entry name" value="Polyprenyl_synt"/>
</dbReference>
<accession>A0A4R4VC06</accession>
<reference evidence="4 5" key="1">
    <citation type="submission" date="2019-03" db="EMBL/GenBank/DDBJ databases">
        <title>Draft genome sequences of novel Actinobacteria.</title>
        <authorList>
            <person name="Sahin N."/>
            <person name="Ay H."/>
            <person name="Saygin H."/>
        </authorList>
    </citation>
    <scope>NUCLEOTIDE SEQUENCE [LARGE SCALE GENOMIC DNA]</scope>
    <source>
        <strain evidence="4 5">16K309</strain>
    </source>
</reference>
<dbReference type="InterPro" id="IPR033749">
    <property type="entry name" value="Polyprenyl_synt_CS"/>
</dbReference>
<dbReference type="PANTHER" id="PTHR12001">
    <property type="entry name" value="GERANYLGERANYL PYROPHOSPHATE SYNTHASE"/>
    <property type="match status" value="1"/>
</dbReference>
<proteinExistence type="inferred from homology"/>
<keyword evidence="2" id="KW-0460">Magnesium</keyword>
<organism evidence="4 5">
    <name type="scientific">Saccharopolyspora terrae</name>
    <dbReference type="NCBI Taxonomy" id="2530384"/>
    <lineage>
        <taxon>Bacteria</taxon>
        <taxon>Bacillati</taxon>
        <taxon>Actinomycetota</taxon>
        <taxon>Actinomycetes</taxon>
        <taxon>Pseudonocardiales</taxon>
        <taxon>Pseudonocardiaceae</taxon>
        <taxon>Saccharopolyspora</taxon>
    </lineage>
</organism>
<protein>
    <submittedName>
        <fullName evidence="4">Polyprenyl synthetase family protein</fullName>
    </submittedName>
</protein>
<dbReference type="InterPro" id="IPR008949">
    <property type="entry name" value="Isoprenoid_synthase_dom_sf"/>
</dbReference>
<evidence type="ECO:0000256" key="1">
    <source>
        <dbReference type="ARBA" id="ARBA00022723"/>
    </source>
</evidence>
<comment type="similarity">
    <text evidence="3">Belongs to the FPP/GGPP synthase family.</text>
</comment>
<dbReference type="GO" id="GO:0004659">
    <property type="term" value="F:prenyltransferase activity"/>
    <property type="evidence" value="ECO:0007669"/>
    <property type="project" value="InterPro"/>
</dbReference>
<gene>
    <name evidence="4" type="ORF">E1181_21425</name>
</gene>
<keyword evidence="5" id="KW-1185">Reference proteome</keyword>
<evidence type="ECO:0000313" key="4">
    <source>
        <dbReference type="EMBL" id="TDD02988.1"/>
    </source>
</evidence>
<dbReference type="CDD" id="cd00685">
    <property type="entry name" value="Trans_IPPS_HT"/>
    <property type="match status" value="1"/>
</dbReference>
<evidence type="ECO:0000256" key="3">
    <source>
        <dbReference type="RuleBase" id="RU004466"/>
    </source>
</evidence>
<dbReference type="GO" id="GO:0046872">
    <property type="term" value="F:metal ion binding"/>
    <property type="evidence" value="ECO:0007669"/>
    <property type="project" value="UniProtKB-KW"/>
</dbReference>
<dbReference type="SFLD" id="SFLDG01017">
    <property type="entry name" value="Polyprenyl_Transferase_Like"/>
    <property type="match status" value="1"/>
</dbReference>
<name>A0A4R4VC06_9PSEU</name>
<dbReference type="OrthoDB" id="4497239at2"/>
<keyword evidence="3" id="KW-0808">Transferase</keyword>
<evidence type="ECO:0000313" key="5">
    <source>
        <dbReference type="Proteomes" id="UP000295674"/>
    </source>
</evidence>
<dbReference type="PANTHER" id="PTHR12001:SF86">
    <property type="entry name" value="GERANYLGERANYL DIPHOSPHATE SYNTHASE"/>
    <property type="match status" value="1"/>
</dbReference>
<dbReference type="AlphaFoldDB" id="A0A4R4VC06"/>